<dbReference type="Proteomes" id="UP000542674">
    <property type="component" value="Unassembled WGS sequence"/>
</dbReference>
<accession>A0A7W7T4U4</accession>
<name>A0A7W7T4U4_9PSEU</name>
<organism evidence="2 3">
    <name type="scientific">Saccharothrix violaceirubra</name>
    <dbReference type="NCBI Taxonomy" id="413306"/>
    <lineage>
        <taxon>Bacteria</taxon>
        <taxon>Bacillati</taxon>
        <taxon>Actinomycetota</taxon>
        <taxon>Actinomycetes</taxon>
        <taxon>Pseudonocardiales</taxon>
        <taxon>Pseudonocardiaceae</taxon>
        <taxon>Saccharothrix</taxon>
    </lineage>
</organism>
<protein>
    <submittedName>
        <fullName evidence="2">Uncharacterized protein</fullName>
    </submittedName>
</protein>
<evidence type="ECO:0000256" key="1">
    <source>
        <dbReference type="SAM" id="MobiDB-lite"/>
    </source>
</evidence>
<proteinExistence type="predicted"/>
<sequence length="136" mass="14722">MNAELTDRPEPDDRDLGAGRDLPWTPEVERPLPAAVDRVDLVDPEARAIVGHADLRALEGRGTHLVRGVHPDALAHYVDGVINGQVPDVLTKHTTNAGGERITAHWDPDKCALVIQDGDAGTVFTPKLGKEKFDVL</sequence>
<feature type="region of interest" description="Disordered" evidence="1">
    <location>
        <begin position="1"/>
        <end position="27"/>
    </location>
</feature>
<dbReference type="RefSeq" id="WP_184670720.1">
    <property type="nucleotide sequence ID" value="NZ_BAABAI010000022.1"/>
</dbReference>
<dbReference type="AlphaFoldDB" id="A0A7W7T4U4"/>
<reference evidence="2 3" key="1">
    <citation type="submission" date="2020-08" db="EMBL/GenBank/DDBJ databases">
        <title>Sequencing the genomes of 1000 actinobacteria strains.</title>
        <authorList>
            <person name="Klenk H.-P."/>
        </authorList>
    </citation>
    <scope>NUCLEOTIDE SEQUENCE [LARGE SCALE GENOMIC DNA]</scope>
    <source>
        <strain evidence="2 3">DSM 45084</strain>
    </source>
</reference>
<feature type="compositionally biased region" description="Basic and acidic residues" evidence="1">
    <location>
        <begin position="1"/>
        <end position="18"/>
    </location>
</feature>
<comment type="caution">
    <text evidence="2">The sequence shown here is derived from an EMBL/GenBank/DDBJ whole genome shotgun (WGS) entry which is preliminary data.</text>
</comment>
<dbReference type="EMBL" id="JACHJS010000001">
    <property type="protein sequence ID" value="MBB4966613.1"/>
    <property type="molecule type" value="Genomic_DNA"/>
</dbReference>
<evidence type="ECO:0000313" key="2">
    <source>
        <dbReference type="EMBL" id="MBB4966613.1"/>
    </source>
</evidence>
<keyword evidence="3" id="KW-1185">Reference proteome</keyword>
<evidence type="ECO:0000313" key="3">
    <source>
        <dbReference type="Proteomes" id="UP000542674"/>
    </source>
</evidence>
<gene>
    <name evidence="2" type="ORF">F4559_003972</name>
</gene>